<dbReference type="EMBL" id="CP030104">
    <property type="protein sequence ID" value="AWX43506.1"/>
    <property type="molecule type" value="Genomic_DNA"/>
</dbReference>
<evidence type="ECO:0000259" key="3">
    <source>
        <dbReference type="Pfam" id="PF16344"/>
    </source>
</evidence>
<dbReference type="OrthoDB" id="1097347at2"/>
<dbReference type="GO" id="GO:0016989">
    <property type="term" value="F:sigma factor antagonist activity"/>
    <property type="evidence" value="ECO:0007669"/>
    <property type="project" value="TreeGrafter"/>
</dbReference>
<dbReference type="Pfam" id="PF04773">
    <property type="entry name" value="FecR"/>
    <property type="match status" value="1"/>
</dbReference>
<dbReference type="InterPro" id="IPR032508">
    <property type="entry name" value="FecR_C"/>
</dbReference>
<dbReference type="PANTHER" id="PTHR30273:SF2">
    <property type="entry name" value="PROTEIN FECR"/>
    <property type="match status" value="1"/>
</dbReference>
<dbReference type="Gene3D" id="3.55.50.30">
    <property type="match status" value="1"/>
</dbReference>
<accession>A0A2Z4LNX5</accession>
<gene>
    <name evidence="4" type="ORF">HME9304_00495</name>
</gene>
<name>A0A2Z4LNX5_9FLAO</name>
<dbReference type="PIRSF" id="PIRSF018266">
    <property type="entry name" value="FecR"/>
    <property type="match status" value="1"/>
</dbReference>
<sequence>MDRKDLINKWLLDDLNEEETIAFNELEDASFFDEIISDAKFFKASDFSEMPEYTDFKKRIPSSPRKERSFSLPLPFLRIASIMIVAFGLYYFLVYDTNTVLETAVVEKSDLLLPDDTRVVLNSESKISFSEKHWSSKRDIELQGEAFFDVAKGSRFDVRTPVGMVSVLGTEFNVKHRNNILEVSCFEGKVLVTYGNETKILEQGDNFRFANEEVLSGKHSFDAPQWTENKSYFERIPVSEVFSEIERQFGVSIQLDNINENQFFTGGFDHSDLEEALLAVTQPLDIDYEILKQKIVRLSTRE</sequence>
<reference evidence="4 5" key="1">
    <citation type="submission" date="2018-06" db="EMBL/GenBank/DDBJ databases">
        <title>Spongiibacterium sp. HME9304 Genome sequencing and assembly.</title>
        <authorList>
            <person name="Kang H."/>
            <person name="Kim H."/>
            <person name="Joh K."/>
        </authorList>
    </citation>
    <scope>NUCLEOTIDE SEQUENCE [LARGE SCALE GENOMIC DNA]</scope>
    <source>
        <strain evidence="4 5">HME9304</strain>
    </source>
</reference>
<dbReference type="RefSeq" id="WP_112377075.1">
    <property type="nucleotide sequence ID" value="NZ_CP030104.1"/>
</dbReference>
<keyword evidence="1" id="KW-0812">Transmembrane</keyword>
<proteinExistence type="predicted"/>
<dbReference type="Pfam" id="PF16344">
    <property type="entry name" value="FecR_C"/>
    <property type="match status" value="1"/>
</dbReference>
<evidence type="ECO:0000313" key="4">
    <source>
        <dbReference type="EMBL" id="AWX43506.1"/>
    </source>
</evidence>
<dbReference type="AlphaFoldDB" id="A0A2Z4LNX5"/>
<keyword evidence="5" id="KW-1185">Reference proteome</keyword>
<dbReference type="InterPro" id="IPR012373">
    <property type="entry name" value="Ferrdict_sens_TM"/>
</dbReference>
<dbReference type="InterPro" id="IPR006860">
    <property type="entry name" value="FecR"/>
</dbReference>
<keyword evidence="1" id="KW-1133">Transmembrane helix</keyword>
<feature type="transmembrane region" description="Helical" evidence="1">
    <location>
        <begin position="75"/>
        <end position="93"/>
    </location>
</feature>
<dbReference type="Proteomes" id="UP000248536">
    <property type="component" value="Chromosome"/>
</dbReference>
<dbReference type="KEGG" id="spon:HME9304_00495"/>
<keyword evidence="1" id="KW-0472">Membrane</keyword>
<evidence type="ECO:0000313" key="5">
    <source>
        <dbReference type="Proteomes" id="UP000248536"/>
    </source>
</evidence>
<evidence type="ECO:0000256" key="1">
    <source>
        <dbReference type="SAM" id="Phobius"/>
    </source>
</evidence>
<dbReference type="PANTHER" id="PTHR30273">
    <property type="entry name" value="PERIPLASMIC SIGNAL SENSOR AND SIGMA FACTOR ACTIVATOR FECR-RELATED"/>
    <property type="match status" value="1"/>
</dbReference>
<feature type="domain" description="FecR protein" evidence="2">
    <location>
        <begin position="100"/>
        <end position="190"/>
    </location>
</feature>
<feature type="domain" description="Protein FecR C-terminal" evidence="3">
    <location>
        <begin position="232"/>
        <end position="295"/>
    </location>
</feature>
<organism evidence="4 5">
    <name type="scientific">Flagellimonas maritima</name>
    <dbReference type="NCBI Taxonomy" id="1383885"/>
    <lineage>
        <taxon>Bacteria</taxon>
        <taxon>Pseudomonadati</taxon>
        <taxon>Bacteroidota</taxon>
        <taxon>Flavobacteriia</taxon>
        <taxon>Flavobacteriales</taxon>
        <taxon>Flavobacteriaceae</taxon>
        <taxon>Flagellimonas</taxon>
    </lineage>
</organism>
<dbReference type="Gene3D" id="2.60.120.1440">
    <property type="match status" value="1"/>
</dbReference>
<protein>
    <submittedName>
        <fullName evidence="4">Uncharacterized protein</fullName>
    </submittedName>
</protein>
<evidence type="ECO:0000259" key="2">
    <source>
        <dbReference type="Pfam" id="PF04773"/>
    </source>
</evidence>